<sequence length="59" mass="7059">MLILGCKYFLSLPCIFTSLGFGVLEYEDSLGIQGRKVRRYRRCNLRIQARKVQRYRRCN</sequence>
<reference evidence="2 3" key="1">
    <citation type="journal article" date="2020" name="IScience">
        <title>Genome Sequencing of the Endangered Kingdonia uniflora (Circaeasteraceae, Ranunculales) Reveals Potential Mechanisms of Evolutionary Specialization.</title>
        <authorList>
            <person name="Sun Y."/>
            <person name="Deng T."/>
            <person name="Zhang A."/>
            <person name="Moore M.J."/>
            <person name="Landis J.B."/>
            <person name="Lin N."/>
            <person name="Zhang H."/>
            <person name="Zhang X."/>
            <person name="Huang J."/>
            <person name="Zhang X."/>
            <person name="Sun H."/>
            <person name="Wang H."/>
        </authorList>
    </citation>
    <scope>NUCLEOTIDE SEQUENCE [LARGE SCALE GENOMIC DNA]</scope>
    <source>
        <strain evidence="2">TB1705</strain>
        <tissue evidence="2">Leaf</tissue>
    </source>
</reference>
<evidence type="ECO:0000313" key="2">
    <source>
        <dbReference type="EMBL" id="KAF6154604.1"/>
    </source>
</evidence>
<protein>
    <submittedName>
        <fullName evidence="2">Uncharacterized protein</fullName>
    </submittedName>
</protein>
<feature type="signal peptide" evidence="1">
    <location>
        <begin position="1"/>
        <end position="20"/>
    </location>
</feature>
<gene>
    <name evidence="2" type="ORF">GIB67_022339</name>
</gene>
<dbReference type="EMBL" id="JACGCM010001484">
    <property type="protein sequence ID" value="KAF6154604.1"/>
    <property type="molecule type" value="Genomic_DNA"/>
</dbReference>
<comment type="caution">
    <text evidence="2">The sequence shown here is derived from an EMBL/GenBank/DDBJ whole genome shotgun (WGS) entry which is preliminary data.</text>
</comment>
<dbReference type="Proteomes" id="UP000541444">
    <property type="component" value="Unassembled WGS sequence"/>
</dbReference>
<organism evidence="2 3">
    <name type="scientific">Kingdonia uniflora</name>
    <dbReference type="NCBI Taxonomy" id="39325"/>
    <lineage>
        <taxon>Eukaryota</taxon>
        <taxon>Viridiplantae</taxon>
        <taxon>Streptophyta</taxon>
        <taxon>Embryophyta</taxon>
        <taxon>Tracheophyta</taxon>
        <taxon>Spermatophyta</taxon>
        <taxon>Magnoliopsida</taxon>
        <taxon>Ranunculales</taxon>
        <taxon>Circaeasteraceae</taxon>
        <taxon>Kingdonia</taxon>
    </lineage>
</organism>
<dbReference type="AlphaFoldDB" id="A0A7J7MIK0"/>
<evidence type="ECO:0000256" key="1">
    <source>
        <dbReference type="SAM" id="SignalP"/>
    </source>
</evidence>
<keyword evidence="3" id="KW-1185">Reference proteome</keyword>
<name>A0A7J7MIK0_9MAGN</name>
<accession>A0A7J7MIK0</accession>
<keyword evidence="1" id="KW-0732">Signal</keyword>
<evidence type="ECO:0000313" key="3">
    <source>
        <dbReference type="Proteomes" id="UP000541444"/>
    </source>
</evidence>
<proteinExistence type="predicted"/>
<feature type="chain" id="PRO_5029779808" evidence="1">
    <location>
        <begin position="21"/>
        <end position="59"/>
    </location>
</feature>